<dbReference type="Proteomes" id="UP000015520">
    <property type="component" value="Unassembled WGS sequence"/>
</dbReference>
<comment type="caution">
    <text evidence="3">The sequence shown here is derived from an EMBL/GenBank/DDBJ whole genome shotgun (WGS) entry which is preliminary data.</text>
</comment>
<name>T0KCD2_9BACT</name>
<gene>
    <name evidence="3" type="ORF">M947_11235</name>
</gene>
<proteinExistence type="predicted"/>
<reference evidence="3 4" key="1">
    <citation type="submission" date="2013-07" db="EMBL/GenBank/DDBJ databases">
        <title>Sulfurimonas hongkongensis AST-10 Genome Sequencing.</title>
        <authorList>
            <person name="Cai L."/>
            <person name="Zhang T."/>
        </authorList>
    </citation>
    <scope>NUCLEOTIDE SEQUENCE [LARGE SCALE GENOMIC DNA]</scope>
    <source>
        <strain evidence="3 4">AST-10</strain>
    </source>
</reference>
<feature type="transmembrane region" description="Helical" evidence="1">
    <location>
        <begin position="12"/>
        <end position="31"/>
    </location>
</feature>
<keyword evidence="1" id="KW-0472">Membrane</keyword>
<keyword evidence="4" id="KW-1185">Reference proteome</keyword>
<dbReference type="RefSeq" id="WP_021288480.1">
    <property type="nucleotide sequence ID" value="NZ_AUPZ01000020.1"/>
</dbReference>
<evidence type="ECO:0000313" key="3">
    <source>
        <dbReference type="EMBL" id="EQB34389.1"/>
    </source>
</evidence>
<dbReference type="OrthoDB" id="9804804at2"/>
<organism evidence="3 4">
    <name type="scientific">Sulfurimonas hongkongensis</name>
    <dbReference type="NCBI Taxonomy" id="1172190"/>
    <lineage>
        <taxon>Bacteria</taxon>
        <taxon>Pseudomonadati</taxon>
        <taxon>Campylobacterota</taxon>
        <taxon>Epsilonproteobacteria</taxon>
        <taxon>Campylobacterales</taxon>
        <taxon>Sulfurimonadaceae</taxon>
        <taxon>Sulfurimonas</taxon>
    </lineage>
</organism>
<dbReference type="Pfam" id="PF11127">
    <property type="entry name" value="YgaP-like_TM"/>
    <property type="match status" value="1"/>
</dbReference>
<protein>
    <recommendedName>
        <fullName evidence="2">Inner membrane protein YgaP-like transmembrane domain-containing protein</fullName>
    </recommendedName>
</protein>
<evidence type="ECO:0000313" key="4">
    <source>
        <dbReference type="Proteomes" id="UP000015520"/>
    </source>
</evidence>
<feature type="domain" description="Inner membrane protein YgaP-like transmembrane" evidence="2">
    <location>
        <begin position="11"/>
        <end position="58"/>
    </location>
</feature>
<feature type="transmembrane region" description="Helical" evidence="1">
    <location>
        <begin position="37"/>
        <end position="58"/>
    </location>
</feature>
<accession>T0KCD2</accession>
<dbReference type="eggNOG" id="ENOG50319FT">
    <property type="taxonomic scope" value="Bacteria"/>
</dbReference>
<dbReference type="InterPro" id="IPR021309">
    <property type="entry name" value="YgaP-like_TM"/>
</dbReference>
<evidence type="ECO:0000259" key="2">
    <source>
        <dbReference type="Pfam" id="PF11127"/>
    </source>
</evidence>
<dbReference type="AlphaFoldDB" id="T0KCD2"/>
<keyword evidence="1" id="KW-1133">Transmembrane helix</keyword>
<sequence>MDFNKIRKFCRVFRIFLGLALIIAGIINYGAFSGAGWFFLGFIPLIAGITNFCPLCMISKKCDMPQNSGK</sequence>
<dbReference type="PATRIC" id="fig|1172190.3.peg.2166"/>
<dbReference type="STRING" id="1172190.M947_11235"/>
<keyword evidence="1" id="KW-0812">Transmembrane</keyword>
<dbReference type="EMBL" id="AUPZ01000020">
    <property type="protein sequence ID" value="EQB34389.1"/>
    <property type="molecule type" value="Genomic_DNA"/>
</dbReference>
<evidence type="ECO:0000256" key="1">
    <source>
        <dbReference type="SAM" id="Phobius"/>
    </source>
</evidence>